<dbReference type="InParanoid" id="A0A0D0AVW7"/>
<organism evidence="4 5">
    <name type="scientific">Suillus luteus UH-Slu-Lm8-n1</name>
    <dbReference type="NCBI Taxonomy" id="930992"/>
    <lineage>
        <taxon>Eukaryota</taxon>
        <taxon>Fungi</taxon>
        <taxon>Dikarya</taxon>
        <taxon>Basidiomycota</taxon>
        <taxon>Agaricomycotina</taxon>
        <taxon>Agaricomycetes</taxon>
        <taxon>Agaricomycetidae</taxon>
        <taxon>Boletales</taxon>
        <taxon>Suillineae</taxon>
        <taxon>Suillaceae</taxon>
        <taxon>Suillus</taxon>
    </lineage>
</organism>
<dbReference type="PANTHER" id="PTHR12925:SF0">
    <property type="entry name" value="PROTEIN HIKESHI"/>
    <property type="match status" value="1"/>
</dbReference>
<dbReference type="OrthoDB" id="10248398at2759"/>
<dbReference type="AlphaFoldDB" id="A0A0D0AVW7"/>
<sequence>MFGCCVAGRLLQTNLQQVDETHALFEIPAAEKVNHVCVFLLGTVPFPDGFGATVHFFWPGKGSQVLGMLSNDKPSAIFRLRSAFSSTSAPPSGISTPSAFTSATLSSVPGQVTAILGFALEPLEAIAAQLAALPQAQTQNAMNITPTSTPMSSLASIAKPADPSVLAERIARHLFNYIAGFVPAGTNVGPDSTVSMGIIARWYESFIGKVRAGGIGFLERNE</sequence>
<protein>
    <recommendedName>
        <fullName evidence="6">Hikeshi-like domain-containing protein</fullName>
    </recommendedName>
</protein>
<name>A0A0D0AVW7_9AGAM</name>
<reference evidence="5" key="2">
    <citation type="submission" date="2015-01" db="EMBL/GenBank/DDBJ databases">
        <title>Evolutionary Origins and Diversification of the Mycorrhizal Mutualists.</title>
        <authorList>
            <consortium name="DOE Joint Genome Institute"/>
            <consortium name="Mycorrhizal Genomics Consortium"/>
            <person name="Kohler A."/>
            <person name="Kuo A."/>
            <person name="Nagy L.G."/>
            <person name="Floudas D."/>
            <person name="Copeland A."/>
            <person name="Barry K.W."/>
            <person name="Cichocki N."/>
            <person name="Veneault-Fourrey C."/>
            <person name="LaButti K."/>
            <person name="Lindquist E.A."/>
            <person name="Lipzen A."/>
            <person name="Lundell T."/>
            <person name="Morin E."/>
            <person name="Murat C."/>
            <person name="Riley R."/>
            <person name="Ohm R."/>
            <person name="Sun H."/>
            <person name="Tunlid A."/>
            <person name="Henrissat B."/>
            <person name="Grigoriev I.V."/>
            <person name="Hibbett D.S."/>
            <person name="Martin F."/>
        </authorList>
    </citation>
    <scope>NUCLEOTIDE SEQUENCE [LARGE SCALE GENOMIC DNA]</scope>
    <source>
        <strain evidence="5">UH-Slu-Lm8-n1</strain>
    </source>
</reference>
<evidence type="ECO:0000313" key="4">
    <source>
        <dbReference type="EMBL" id="KIK38507.1"/>
    </source>
</evidence>
<dbReference type="HOGENOM" id="CLU_084839_1_1_1"/>
<dbReference type="InterPro" id="IPR031318">
    <property type="entry name" value="OPI10"/>
</dbReference>
<dbReference type="GO" id="GO:0006606">
    <property type="term" value="P:protein import into nucleus"/>
    <property type="evidence" value="ECO:0007669"/>
    <property type="project" value="TreeGrafter"/>
</dbReference>
<dbReference type="PANTHER" id="PTHR12925">
    <property type="entry name" value="HIKESHI FAMILY MEMBER"/>
    <property type="match status" value="1"/>
</dbReference>
<dbReference type="Pfam" id="PF05603">
    <property type="entry name" value="Hikeshi-like_N"/>
    <property type="match status" value="1"/>
</dbReference>
<evidence type="ECO:0000256" key="1">
    <source>
        <dbReference type="ARBA" id="ARBA00006623"/>
    </source>
</evidence>
<evidence type="ECO:0000313" key="5">
    <source>
        <dbReference type="Proteomes" id="UP000054485"/>
    </source>
</evidence>
<gene>
    <name evidence="4" type="ORF">CY34DRAFT_15003</name>
</gene>
<feature type="domain" description="Hikeshi-like N-terminal" evidence="2">
    <location>
        <begin position="6"/>
        <end position="136"/>
    </location>
</feature>
<dbReference type="STRING" id="930992.A0A0D0AVW7"/>
<dbReference type="Pfam" id="PF21057">
    <property type="entry name" value="Hikeshi-like_C"/>
    <property type="match status" value="1"/>
</dbReference>
<proteinExistence type="inferred from homology"/>
<dbReference type="Proteomes" id="UP000054485">
    <property type="component" value="Unassembled WGS sequence"/>
</dbReference>
<evidence type="ECO:0000259" key="3">
    <source>
        <dbReference type="Pfam" id="PF21057"/>
    </source>
</evidence>
<reference evidence="4 5" key="1">
    <citation type="submission" date="2014-04" db="EMBL/GenBank/DDBJ databases">
        <authorList>
            <consortium name="DOE Joint Genome Institute"/>
            <person name="Kuo A."/>
            <person name="Ruytinx J."/>
            <person name="Rineau F."/>
            <person name="Colpaert J."/>
            <person name="Kohler A."/>
            <person name="Nagy L.G."/>
            <person name="Floudas D."/>
            <person name="Copeland A."/>
            <person name="Barry K.W."/>
            <person name="Cichocki N."/>
            <person name="Veneault-Fourrey C."/>
            <person name="LaButti K."/>
            <person name="Lindquist E.A."/>
            <person name="Lipzen A."/>
            <person name="Lundell T."/>
            <person name="Morin E."/>
            <person name="Murat C."/>
            <person name="Sun H."/>
            <person name="Tunlid A."/>
            <person name="Henrissat B."/>
            <person name="Grigoriev I.V."/>
            <person name="Hibbett D.S."/>
            <person name="Martin F."/>
            <person name="Nordberg H.P."/>
            <person name="Cantor M.N."/>
            <person name="Hua S.X."/>
        </authorList>
    </citation>
    <scope>NUCLEOTIDE SEQUENCE [LARGE SCALE GENOMIC DNA]</scope>
    <source>
        <strain evidence="4 5">UH-Slu-Lm8-n1</strain>
    </source>
</reference>
<keyword evidence="5" id="KW-1185">Reference proteome</keyword>
<evidence type="ECO:0000259" key="2">
    <source>
        <dbReference type="Pfam" id="PF05603"/>
    </source>
</evidence>
<dbReference type="GO" id="GO:0005634">
    <property type="term" value="C:nucleus"/>
    <property type="evidence" value="ECO:0007669"/>
    <property type="project" value="TreeGrafter"/>
</dbReference>
<evidence type="ECO:0008006" key="6">
    <source>
        <dbReference type="Google" id="ProtNLM"/>
    </source>
</evidence>
<dbReference type="GO" id="GO:0005829">
    <property type="term" value="C:cytosol"/>
    <property type="evidence" value="ECO:0007669"/>
    <property type="project" value="TreeGrafter"/>
</dbReference>
<dbReference type="FunCoup" id="A0A0D0AVW7">
    <property type="interactions" value="369"/>
</dbReference>
<feature type="domain" description="Hikeshi-like C-terminal" evidence="3">
    <location>
        <begin position="163"/>
        <end position="220"/>
    </location>
</feature>
<accession>A0A0D0AVW7</accession>
<dbReference type="InterPro" id="IPR008493">
    <property type="entry name" value="Hikeshi-like_N"/>
</dbReference>
<dbReference type="GO" id="GO:0061608">
    <property type="term" value="F:nuclear import signal receptor activity"/>
    <property type="evidence" value="ECO:0007669"/>
    <property type="project" value="TreeGrafter"/>
</dbReference>
<dbReference type="InterPro" id="IPR048364">
    <property type="entry name" value="Hikeshi-like_C"/>
</dbReference>
<comment type="similarity">
    <text evidence="1">Belongs to the OPI10 family.</text>
</comment>
<dbReference type="EMBL" id="KN835389">
    <property type="protein sequence ID" value="KIK38507.1"/>
    <property type="molecule type" value="Genomic_DNA"/>
</dbReference>